<dbReference type="PANTHER" id="PTHR45138">
    <property type="entry name" value="REGULATORY COMPONENTS OF SENSORY TRANSDUCTION SYSTEM"/>
    <property type="match status" value="1"/>
</dbReference>
<dbReference type="EMBL" id="DTGZ01000126">
    <property type="protein sequence ID" value="HGV97968.1"/>
    <property type="molecule type" value="Genomic_DNA"/>
</dbReference>
<dbReference type="InterPro" id="IPR050469">
    <property type="entry name" value="Diguanylate_Cyclase"/>
</dbReference>
<proteinExistence type="predicted"/>
<dbReference type="GO" id="GO:0043709">
    <property type="term" value="P:cell adhesion involved in single-species biofilm formation"/>
    <property type="evidence" value="ECO:0007669"/>
    <property type="project" value="TreeGrafter"/>
</dbReference>
<dbReference type="InterPro" id="IPR029787">
    <property type="entry name" value="Nucleotide_cyclase"/>
</dbReference>
<evidence type="ECO:0000259" key="1">
    <source>
        <dbReference type="PROSITE" id="PS50887"/>
    </source>
</evidence>
<dbReference type="Gene3D" id="3.30.70.270">
    <property type="match status" value="1"/>
</dbReference>
<dbReference type="NCBIfam" id="TIGR00254">
    <property type="entry name" value="GGDEF"/>
    <property type="match status" value="1"/>
</dbReference>
<dbReference type="SUPFAM" id="SSF55073">
    <property type="entry name" value="Nucleotide cyclase"/>
    <property type="match status" value="1"/>
</dbReference>
<sequence length="334" mass="39420">MNRYIKLGYEGIELELPVHALYLYRNEEQLLDNLIPLIREGIERSEKCIFIGKECYANKLREKFKRKITMPEETITPQNFLTYLKNEYERSKKKYQGMRIFVEGGTEYLNYEEMLDDFNTQPDLKIFLLCHYEIEKINSAEMLEVLKNHPYVFVENLLKPNCFYSRVKHHIWLDPLTGIFNRRYFENQLSKELQRASRYEHPLSILFIDIDQFKKVNDEFGHQVGDRALTDLAQILERNLRSVDVVARYGGDEFIILLPETKKMDAKRTAYRIMNAIRTFDFFKKELKVKELNVSIGVASFPEDAGGTYDLIKKADVALYKAKEQGGNEIVVFM</sequence>
<dbReference type="SMART" id="SM00267">
    <property type="entry name" value="GGDEF"/>
    <property type="match status" value="1"/>
</dbReference>
<dbReference type="InterPro" id="IPR043128">
    <property type="entry name" value="Rev_trsase/Diguanyl_cyclase"/>
</dbReference>
<accession>A0A7C4TC10</accession>
<dbReference type="GO" id="GO:1902201">
    <property type="term" value="P:negative regulation of bacterial-type flagellum-dependent cell motility"/>
    <property type="evidence" value="ECO:0007669"/>
    <property type="project" value="TreeGrafter"/>
</dbReference>
<name>A0A7C4TC10_UNCW3</name>
<dbReference type="FunFam" id="3.30.70.270:FF:000001">
    <property type="entry name" value="Diguanylate cyclase domain protein"/>
    <property type="match status" value="1"/>
</dbReference>
<dbReference type="GO" id="GO:0005886">
    <property type="term" value="C:plasma membrane"/>
    <property type="evidence" value="ECO:0007669"/>
    <property type="project" value="TreeGrafter"/>
</dbReference>
<evidence type="ECO:0000313" key="2">
    <source>
        <dbReference type="EMBL" id="HGV97968.1"/>
    </source>
</evidence>
<organism evidence="2">
    <name type="scientific">candidate division WOR-3 bacterium</name>
    <dbReference type="NCBI Taxonomy" id="2052148"/>
    <lineage>
        <taxon>Bacteria</taxon>
        <taxon>Bacteria division WOR-3</taxon>
    </lineage>
</organism>
<feature type="domain" description="GGDEF" evidence="1">
    <location>
        <begin position="201"/>
        <end position="334"/>
    </location>
</feature>
<dbReference type="InterPro" id="IPR025847">
    <property type="entry name" value="MEDS_domain"/>
</dbReference>
<gene>
    <name evidence="2" type="ORF">ENV60_06700</name>
</gene>
<reference evidence="2" key="1">
    <citation type="journal article" date="2020" name="mSystems">
        <title>Genome- and Community-Level Interaction Insights into Carbon Utilization and Element Cycling Functions of Hydrothermarchaeota in Hydrothermal Sediment.</title>
        <authorList>
            <person name="Zhou Z."/>
            <person name="Liu Y."/>
            <person name="Xu W."/>
            <person name="Pan J."/>
            <person name="Luo Z.H."/>
            <person name="Li M."/>
        </authorList>
    </citation>
    <scope>NUCLEOTIDE SEQUENCE [LARGE SCALE GENOMIC DNA]</scope>
    <source>
        <strain evidence="2">SpSt-774</strain>
    </source>
</reference>
<dbReference type="PROSITE" id="PS50887">
    <property type="entry name" value="GGDEF"/>
    <property type="match status" value="1"/>
</dbReference>
<dbReference type="Pfam" id="PF14417">
    <property type="entry name" value="MEDS"/>
    <property type="match status" value="1"/>
</dbReference>
<dbReference type="Pfam" id="PF00990">
    <property type="entry name" value="GGDEF"/>
    <property type="match status" value="1"/>
</dbReference>
<dbReference type="InterPro" id="IPR000160">
    <property type="entry name" value="GGDEF_dom"/>
</dbReference>
<protein>
    <submittedName>
        <fullName evidence="2">Diguanylate cyclase</fullName>
    </submittedName>
</protein>
<comment type="caution">
    <text evidence="2">The sequence shown here is derived from an EMBL/GenBank/DDBJ whole genome shotgun (WGS) entry which is preliminary data.</text>
</comment>
<dbReference type="GO" id="GO:0052621">
    <property type="term" value="F:diguanylate cyclase activity"/>
    <property type="evidence" value="ECO:0007669"/>
    <property type="project" value="TreeGrafter"/>
</dbReference>
<dbReference type="AlphaFoldDB" id="A0A7C4TC10"/>
<dbReference type="CDD" id="cd01949">
    <property type="entry name" value="GGDEF"/>
    <property type="match status" value="1"/>
</dbReference>
<dbReference type="PANTHER" id="PTHR45138:SF9">
    <property type="entry name" value="DIGUANYLATE CYCLASE DGCM-RELATED"/>
    <property type="match status" value="1"/>
</dbReference>